<accession>A0ABR3VFH6</accession>
<proteinExistence type="predicted"/>
<dbReference type="Proteomes" id="UP001583172">
    <property type="component" value="Unassembled WGS sequence"/>
</dbReference>
<comment type="caution">
    <text evidence="2">The sequence shown here is derived from an EMBL/GenBank/DDBJ whole genome shotgun (WGS) entry which is preliminary data.</text>
</comment>
<name>A0ABR3VFH6_HUMIN</name>
<sequence length="150" mass="16457">MVVVVVTVAVDAAGRLGRTAHTVTKGVRNSSRVQPSRSAQAAHPDVSCGRDRTRRRLSQYRTRGSHPRARGRVCAQGSRGSRSRRCGNSSIGQKTVEETQEPALCRQRPRQTPQTLSSVPPLPGFVPSRLESYRRAVVFGRKGRAQKVKS</sequence>
<feature type="region of interest" description="Disordered" evidence="1">
    <location>
        <begin position="24"/>
        <end position="127"/>
    </location>
</feature>
<evidence type="ECO:0000256" key="1">
    <source>
        <dbReference type="SAM" id="MobiDB-lite"/>
    </source>
</evidence>
<organism evidence="2 3">
    <name type="scientific">Humicola insolens</name>
    <name type="common">Soft-rot fungus</name>
    <dbReference type="NCBI Taxonomy" id="85995"/>
    <lineage>
        <taxon>Eukaryota</taxon>
        <taxon>Fungi</taxon>
        <taxon>Dikarya</taxon>
        <taxon>Ascomycota</taxon>
        <taxon>Pezizomycotina</taxon>
        <taxon>Sordariomycetes</taxon>
        <taxon>Sordariomycetidae</taxon>
        <taxon>Sordariales</taxon>
        <taxon>Chaetomiaceae</taxon>
        <taxon>Mycothermus</taxon>
    </lineage>
</organism>
<protein>
    <submittedName>
        <fullName evidence="2">Uncharacterized protein</fullName>
    </submittedName>
</protein>
<gene>
    <name evidence="2" type="ORF">VTJ49DRAFT_528</name>
</gene>
<reference evidence="2 3" key="1">
    <citation type="journal article" date="2024" name="Commun. Biol.">
        <title>Comparative genomic analysis of thermophilic fungi reveals convergent evolutionary adaptations and gene losses.</title>
        <authorList>
            <person name="Steindorff A.S."/>
            <person name="Aguilar-Pontes M.V."/>
            <person name="Robinson A.J."/>
            <person name="Andreopoulos B."/>
            <person name="LaButti K."/>
            <person name="Kuo A."/>
            <person name="Mondo S."/>
            <person name="Riley R."/>
            <person name="Otillar R."/>
            <person name="Haridas S."/>
            <person name="Lipzen A."/>
            <person name="Grimwood J."/>
            <person name="Schmutz J."/>
            <person name="Clum A."/>
            <person name="Reid I.D."/>
            <person name="Moisan M.C."/>
            <person name="Butler G."/>
            <person name="Nguyen T.T.M."/>
            <person name="Dewar K."/>
            <person name="Conant G."/>
            <person name="Drula E."/>
            <person name="Henrissat B."/>
            <person name="Hansel C."/>
            <person name="Singer S."/>
            <person name="Hutchinson M.I."/>
            <person name="de Vries R.P."/>
            <person name="Natvig D.O."/>
            <person name="Powell A.J."/>
            <person name="Tsang A."/>
            <person name="Grigoriev I.V."/>
        </authorList>
    </citation>
    <scope>NUCLEOTIDE SEQUENCE [LARGE SCALE GENOMIC DNA]</scope>
    <source>
        <strain evidence="2 3">CBS 620.91</strain>
    </source>
</reference>
<keyword evidence="3" id="KW-1185">Reference proteome</keyword>
<dbReference type="EMBL" id="JAZGSY010000116">
    <property type="protein sequence ID" value="KAL1840355.1"/>
    <property type="molecule type" value="Genomic_DNA"/>
</dbReference>
<evidence type="ECO:0000313" key="3">
    <source>
        <dbReference type="Proteomes" id="UP001583172"/>
    </source>
</evidence>
<feature type="compositionally biased region" description="Basic residues" evidence="1">
    <location>
        <begin position="52"/>
        <end position="71"/>
    </location>
</feature>
<evidence type="ECO:0000313" key="2">
    <source>
        <dbReference type="EMBL" id="KAL1840355.1"/>
    </source>
</evidence>
<feature type="compositionally biased region" description="Polar residues" evidence="1">
    <location>
        <begin position="27"/>
        <end position="39"/>
    </location>
</feature>